<evidence type="ECO:0000259" key="3">
    <source>
        <dbReference type="Pfam" id="PF05368"/>
    </source>
</evidence>
<dbReference type="EMBL" id="JAPZBO010000010">
    <property type="protein sequence ID" value="KAJ5299808.1"/>
    <property type="molecule type" value="Genomic_DNA"/>
</dbReference>
<dbReference type="Gene3D" id="3.90.25.10">
    <property type="entry name" value="UDP-galactose 4-epimerase, domain 1"/>
    <property type="match status" value="1"/>
</dbReference>
<dbReference type="InterPro" id="IPR008030">
    <property type="entry name" value="NmrA-like"/>
</dbReference>
<keyword evidence="2" id="KW-0521">NADP</keyword>
<sequence length="348" mass="38996">MSLPTTILVLGGAGAQTSFVVRELAKSEAWKVRLLTRNPQAEEAASLATLPRVQIIEGDCYDESTLFSAFRGIDACFVNTNGFAIGEKSEIFWGIRMYEIAHWAGVKHFIYSALPFVSKKGNFDPKYRVPFVDGKAKVVEFLRAQTTDQMIWSVLESGPYAEHFLLNQFVPKEDSTGEFVFRIPIGPSGSMPLVSLSDLAWFARYMFENPSEFKAELLSVGIEHATGQRIAGAFSAVTGKKARYEPLPVEELKSQLSQSTKIGLAGSPGYDDPTLKTVQEMFLPWWGIWTESHGNIGLWTRDYGRLDRIKPGRLRTVEQWMSSVGYHENMEPQNVLKSGSRTSSRFEE</sequence>
<dbReference type="OrthoDB" id="300709at2759"/>
<dbReference type="Gene3D" id="3.40.50.720">
    <property type="entry name" value="NAD(P)-binding Rossmann-like Domain"/>
    <property type="match status" value="1"/>
</dbReference>
<dbReference type="AlphaFoldDB" id="A0A9W9TZY5"/>
<dbReference type="PANTHER" id="PTHR42748">
    <property type="entry name" value="NITROGEN METABOLITE REPRESSION PROTEIN NMRA FAMILY MEMBER"/>
    <property type="match status" value="1"/>
</dbReference>
<organism evidence="4 5">
    <name type="scientific">Penicillium atrosanguineum</name>
    <dbReference type="NCBI Taxonomy" id="1132637"/>
    <lineage>
        <taxon>Eukaryota</taxon>
        <taxon>Fungi</taxon>
        <taxon>Dikarya</taxon>
        <taxon>Ascomycota</taxon>
        <taxon>Pezizomycotina</taxon>
        <taxon>Eurotiomycetes</taxon>
        <taxon>Eurotiomycetidae</taxon>
        <taxon>Eurotiales</taxon>
        <taxon>Aspergillaceae</taxon>
        <taxon>Penicillium</taxon>
    </lineage>
</organism>
<dbReference type="InterPro" id="IPR036291">
    <property type="entry name" value="NAD(P)-bd_dom_sf"/>
</dbReference>
<reference evidence="4" key="1">
    <citation type="submission" date="2022-12" db="EMBL/GenBank/DDBJ databases">
        <authorList>
            <person name="Petersen C."/>
        </authorList>
    </citation>
    <scope>NUCLEOTIDE SEQUENCE</scope>
    <source>
        <strain evidence="4">IBT 21472</strain>
    </source>
</reference>
<dbReference type="GO" id="GO:0005634">
    <property type="term" value="C:nucleus"/>
    <property type="evidence" value="ECO:0007669"/>
    <property type="project" value="TreeGrafter"/>
</dbReference>
<gene>
    <name evidence="4" type="ORF">N7476_011365</name>
</gene>
<dbReference type="CDD" id="cd05251">
    <property type="entry name" value="NmrA_like_SDR_a"/>
    <property type="match status" value="1"/>
</dbReference>
<protein>
    <recommendedName>
        <fullName evidence="3">NmrA-like domain-containing protein</fullName>
    </recommendedName>
</protein>
<comment type="similarity">
    <text evidence="1">Belongs to the NmrA-type oxidoreductase family.</text>
</comment>
<dbReference type="PANTHER" id="PTHR42748:SF14">
    <property type="entry name" value="SNOAL-LIKE DOMAIN-CONTAINING PROTEIN"/>
    <property type="match status" value="1"/>
</dbReference>
<keyword evidence="5" id="KW-1185">Reference proteome</keyword>
<name>A0A9W9TZY5_9EURO</name>
<feature type="domain" description="NmrA-like" evidence="3">
    <location>
        <begin position="6"/>
        <end position="256"/>
    </location>
</feature>
<evidence type="ECO:0000256" key="1">
    <source>
        <dbReference type="ARBA" id="ARBA00006328"/>
    </source>
</evidence>
<evidence type="ECO:0000256" key="2">
    <source>
        <dbReference type="ARBA" id="ARBA00022857"/>
    </source>
</evidence>
<dbReference type="Pfam" id="PF05368">
    <property type="entry name" value="NmrA"/>
    <property type="match status" value="1"/>
</dbReference>
<proteinExistence type="inferred from homology"/>
<dbReference type="SUPFAM" id="SSF51735">
    <property type="entry name" value="NAD(P)-binding Rossmann-fold domains"/>
    <property type="match status" value="1"/>
</dbReference>
<accession>A0A9W9TZY5</accession>
<evidence type="ECO:0000313" key="5">
    <source>
        <dbReference type="Proteomes" id="UP001147746"/>
    </source>
</evidence>
<dbReference type="Proteomes" id="UP001147746">
    <property type="component" value="Unassembled WGS sequence"/>
</dbReference>
<evidence type="ECO:0000313" key="4">
    <source>
        <dbReference type="EMBL" id="KAJ5299808.1"/>
    </source>
</evidence>
<comment type="caution">
    <text evidence="4">The sequence shown here is derived from an EMBL/GenBank/DDBJ whole genome shotgun (WGS) entry which is preliminary data.</text>
</comment>
<dbReference type="InterPro" id="IPR051164">
    <property type="entry name" value="NmrA-like_oxidored"/>
</dbReference>
<reference evidence="4" key="2">
    <citation type="journal article" date="2023" name="IMA Fungus">
        <title>Comparative genomic study of the Penicillium genus elucidates a diverse pangenome and 15 lateral gene transfer events.</title>
        <authorList>
            <person name="Petersen C."/>
            <person name="Sorensen T."/>
            <person name="Nielsen M.R."/>
            <person name="Sondergaard T.E."/>
            <person name="Sorensen J.L."/>
            <person name="Fitzpatrick D.A."/>
            <person name="Frisvad J.C."/>
            <person name="Nielsen K.L."/>
        </authorList>
    </citation>
    <scope>NUCLEOTIDE SEQUENCE</scope>
    <source>
        <strain evidence="4">IBT 21472</strain>
    </source>
</reference>